<reference evidence="4 5" key="1">
    <citation type="submission" date="2023-10" db="EMBL/GenBank/DDBJ databases">
        <authorList>
            <person name="Botero Cardona J."/>
        </authorList>
    </citation>
    <scope>NUCLEOTIDE SEQUENCE [LARGE SCALE GENOMIC DNA]</scope>
    <source>
        <strain evidence="4 5">R-82641</strain>
    </source>
</reference>
<dbReference type="RefSeq" id="WP_338348276.1">
    <property type="nucleotide sequence ID" value="NZ_CAUZLY010000017.1"/>
</dbReference>
<dbReference type="PANTHER" id="PTHR30137:SF8">
    <property type="entry name" value="BLR5498 PROTEIN"/>
    <property type="match status" value="1"/>
</dbReference>
<dbReference type="InterPro" id="IPR050766">
    <property type="entry name" value="Bact_Lucif_Oxidored"/>
</dbReference>
<dbReference type="GO" id="GO:0004497">
    <property type="term" value="F:monooxygenase activity"/>
    <property type="evidence" value="ECO:0007669"/>
    <property type="project" value="UniProtKB-KW"/>
</dbReference>
<accession>A0ABM9N2D9</accession>
<keyword evidence="5" id="KW-1185">Reference proteome</keyword>
<organism evidence="4 5">
    <name type="scientific">Fructobacillus cardui</name>
    <dbReference type="NCBI Taxonomy" id="2893170"/>
    <lineage>
        <taxon>Bacteria</taxon>
        <taxon>Bacillati</taxon>
        <taxon>Bacillota</taxon>
        <taxon>Bacilli</taxon>
        <taxon>Lactobacillales</taxon>
        <taxon>Lactobacillaceae</taxon>
        <taxon>Fructobacillus</taxon>
    </lineage>
</organism>
<evidence type="ECO:0000256" key="1">
    <source>
        <dbReference type="ARBA" id="ARBA00023002"/>
    </source>
</evidence>
<keyword evidence="1" id="KW-0560">Oxidoreductase</keyword>
<dbReference type="PANTHER" id="PTHR30137">
    <property type="entry name" value="LUCIFERASE-LIKE MONOOXYGENASE"/>
    <property type="match status" value="1"/>
</dbReference>
<evidence type="ECO:0000256" key="2">
    <source>
        <dbReference type="ARBA" id="ARBA00023033"/>
    </source>
</evidence>
<dbReference type="EMBL" id="CAUZLY010000017">
    <property type="protein sequence ID" value="CAK1254972.1"/>
    <property type="molecule type" value="Genomic_DNA"/>
</dbReference>
<keyword evidence="2 4" id="KW-0503">Monooxygenase</keyword>
<dbReference type="Gene3D" id="3.20.20.30">
    <property type="entry name" value="Luciferase-like domain"/>
    <property type="match status" value="1"/>
</dbReference>
<evidence type="ECO:0000259" key="3">
    <source>
        <dbReference type="Pfam" id="PF00296"/>
    </source>
</evidence>
<evidence type="ECO:0000313" key="4">
    <source>
        <dbReference type="EMBL" id="CAK1254972.1"/>
    </source>
</evidence>
<gene>
    <name evidence="4" type="ORF">R82641_BJNNKPBH_01569</name>
</gene>
<sequence>MIDIKKLEFGIETFGDIVANEDGSPKTAGESIQQIVKEAKLADKLNIDVIGIGEHHRPDYSVSAPEMVLSAIATITKKIKLATAVTVLSSDDPVRVYERFATLEAISNGRSQAILGRGSFTESFPLFGYDLSDYEALFDEKIELYSRLLEEKTIDWSGKFTQNLTHQEVYPKTDYDGIETYVGVGGSPESIVRAAKYGFKVIIAIISGRPTRFKSYVDLYHNATKRFGTPNYPIGVHSHGFISNDSKSVNEIAFKNFKINFDNIGKTRGWVPMERTYFDQEVRDGSFYVGNPHNVAVKIAKTINNLGLGRFDLVYGAGNQTAIQREETIELYATKVIPEVKKILSAKY</sequence>
<dbReference type="InterPro" id="IPR011251">
    <property type="entry name" value="Luciferase-like_dom"/>
</dbReference>
<name>A0ABM9N2D9_9LACO</name>
<proteinExistence type="predicted"/>
<dbReference type="Pfam" id="PF00296">
    <property type="entry name" value="Bac_luciferase"/>
    <property type="match status" value="1"/>
</dbReference>
<dbReference type="InterPro" id="IPR036661">
    <property type="entry name" value="Luciferase-like_sf"/>
</dbReference>
<evidence type="ECO:0000313" key="5">
    <source>
        <dbReference type="Proteomes" id="UP001314200"/>
    </source>
</evidence>
<dbReference type="SUPFAM" id="SSF51679">
    <property type="entry name" value="Bacterial luciferase-like"/>
    <property type="match status" value="1"/>
</dbReference>
<feature type="domain" description="Luciferase-like" evidence="3">
    <location>
        <begin position="21"/>
        <end position="257"/>
    </location>
</feature>
<dbReference type="Proteomes" id="UP001314200">
    <property type="component" value="Unassembled WGS sequence"/>
</dbReference>
<protein>
    <submittedName>
        <fullName evidence="4">Luciferase family (Includes alkanesulfonate monooxygenase SsuD and methylene tetrahydromethanopterin reductase) (SsuD)</fullName>
    </submittedName>
</protein>
<comment type="caution">
    <text evidence="4">The sequence shown here is derived from an EMBL/GenBank/DDBJ whole genome shotgun (WGS) entry which is preliminary data.</text>
</comment>